<organism evidence="1 2">
    <name type="scientific">Sphagnum troendelagicum</name>
    <dbReference type="NCBI Taxonomy" id="128251"/>
    <lineage>
        <taxon>Eukaryota</taxon>
        <taxon>Viridiplantae</taxon>
        <taxon>Streptophyta</taxon>
        <taxon>Embryophyta</taxon>
        <taxon>Bryophyta</taxon>
        <taxon>Sphagnophytina</taxon>
        <taxon>Sphagnopsida</taxon>
        <taxon>Sphagnales</taxon>
        <taxon>Sphagnaceae</taxon>
        <taxon>Sphagnum</taxon>
    </lineage>
</organism>
<protein>
    <recommendedName>
        <fullName evidence="3">BRCT domain-containing protein</fullName>
    </recommendedName>
</protein>
<evidence type="ECO:0000313" key="2">
    <source>
        <dbReference type="Proteomes" id="UP001497512"/>
    </source>
</evidence>
<evidence type="ECO:0000313" key="1">
    <source>
        <dbReference type="EMBL" id="CAK9189406.1"/>
    </source>
</evidence>
<sequence length="84" mass="9647">MPLLAQNSRYVDPDWLFDSMAVAGLFKSSFNDDHHYTVDDATTPSEISSFEEEDEDVFPVARPREVVPTIVDLISSRERERERA</sequence>
<name>A0ABP0T811_9BRYO</name>
<dbReference type="EMBL" id="OZ019893">
    <property type="protein sequence ID" value="CAK9189406.1"/>
    <property type="molecule type" value="Genomic_DNA"/>
</dbReference>
<proteinExistence type="predicted"/>
<gene>
    <name evidence="1" type="ORF">CSSPTR1EN2_LOCUS57</name>
</gene>
<accession>A0ABP0T811</accession>
<reference evidence="1 2" key="1">
    <citation type="submission" date="2024-02" db="EMBL/GenBank/DDBJ databases">
        <authorList>
            <consortium name="ELIXIR-Norway"/>
            <consortium name="Elixir Norway"/>
        </authorList>
    </citation>
    <scope>NUCLEOTIDE SEQUENCE [LARGE SCALE GENOMIC DNA]</scope>
</reference>
<evidence type="ECO:0008006" key="3">
    <source>
        <dbReference type="Google" id="ProtNLM"/>
    </source>
</evidence>
<dbReference type="Proteomes" id="UP001497512">
    <property type="component" value="Chromosome 1"/>
</dbReference>
<keyword evidence="2" id="KW-1185">Reference proteome</keyword>